<protein>
    <recommendedName>
        <fullName evidence="11">DNA mismatch repair protein MutS-like N-terminal domain-containing protein</fullName>
    </recommendedName>
</protein>
<keyword evidence="8" id="KW-0811">Translocation</keyword>
<keyword evidence="6" id="KW-0067">ATP-binding</keyword>
<dbReference type="GO" id="GO:0003677">
    <property type="term" value="F:DNA binding"/>
    <property type="evidence" value="ECO:0007669"/>
    <property type="project" value="UniProtKB-KW"/>
</dbReference>
<dbReference type="GO" id="GO:0005643">
    <property type="term" value="C:nuclear pore"/>
    <property type="evidence" value="ECO:0007669"/>
    <property type="project" value="UniProtKB-SubCell"/>
</dbReference>
<comment type="subcellular location">
    <subcellularLocation>
        <location evidence="1">Nucleus</location>
        <location evidence="1">Nuclear pore complex</location>
    </subcellularLocation>
</comment>
<dbReference type="SUPFAM" id="SSF55271">
    <property type="entry name" value="DNA repair protein MutS, domain I"/>
    <property type="match status" value="1"/>
</dbReference>
<keyword evidence="4" id="KW-0547">Nucleotide-binding</keyword>
<evidence type="ECO:0000256" key="9">
    <source>
        <dbReference type="ARBA" id="ARBA00023242"/>
    </source>
</evidence>
<evidence type="ECO:0000313" key="12">
    <source>
        <dbReference type="EMBL" id="KAL3093388.1"/>
    </source>
</evidence>
<keyword evidence="13" id="KW-1185">Reference proteome</keyword>
<comment type="similarity">
    <text evidence="3">Belongs to the nucleoporin interacting component (NIC) family.</text>
</comment>
<reference evidence="12 13" key="1">
    <citation type="submission" date="2024-10" db="EMBL/GenBank/DDBJ databases">
        <authorList>
            <person name="Kim D."/>
        </authorList>
    </citation>
    <scope>NUCLEOTIDE SEQUENCE [LARGE SCALE GENOMIC DNA]</scope>
    <source>
        <strain evidence="12">Taebaek</strain>
    </source>
</reference>
<feature type="compositionally biased region" description="Basic and acidic residues" evidence="10">
    <location>
        <begin position="819"/>
        <end position="849"/>
    </location>
</feature>
<keyword evidence="8" id="KW-0653">Protein transport</keyword>
<comment type="caution">
    <text evidence="12">The sequence shown here is derived from an EMBL/GenBank/DDBJ whole genome shotgun (WGS) entry which is preliminary data.</text>
</comment>
<dbReference type="EMBL" id="JBICCN010000111">
    <property type="protein sequence ID" value="KAL3093388.1"/>
    <property type="molecule type" value="Genomic_DNA"/>
</dbReference>
<feature type="region of interest" description="Disordered" evidence="10">
    <location>
        <begin position="914"/>
        <end position="996"/>
    </location>
</feature>
<dbReference type="InterPro" id="IPR016151">
    <property type="entry name" value="DNA_mismatch_repair_MutS_N"/>
</dbReference>
<name>A0ABD2JS34_HETSC</name>
<evidence type="ECO:0000256" key="4">
    <source>
        <dbReference type="ARBA" id="ARBA00022741"/>
    </source>
</evidence>
<feature type="domain" description="DNA mismatch repair protein MutS-like N-terminal" evidence="11">
    <location>
        <begin position="1096"/>
        <end position="1212"/>
    </location>
</feature>
<keyword evidence="9" id="KW-0539">Nucleus</keyword>
<dbReference type="Proteomes" id="UP001620645">
    <property type="component" value="Unassembled WGS sequence"/>
</dbReference>
<evidence type="ECO:0000256" key="8">
    <source>
        <dbReference type="ARBA" id="ARBA00023132"/>
    </source>
</evidence>
<evidence type="ECO:0000313" key="13">
    <source>
        <dbReference type="Proteomes" id="UP001620645"/>
    </source>
</evidence>
<proteinExistence type="inferred from homology"/>
<dbReference type="InterPro" id="IPR007231">
    <property type="entry name" value="Nucleoporin_int_Nup93/Nic96"/>
</dbReference>
<organism evidence="12 13">
    <name type="scientific">Heterodera schachtii</name>
    <name type="common">Sugarbeet cyst nematode worm</name>
    <name type="synonym">Tylenchus schachtii</name>
    <dbReference type="NCBI Taxonomy" id="97005"/>
    <lineage>
        <taxon>Eukaryota</taxon>
        <taxon>Metazoa</taxon>
        <taxon>Ecdysozoa</taxon>
        <taxon>Nematoda</taxon>
        <taxon>Chromadorea</taxon>
        <taxon>Rhabditida</taxon>
        <taxon>Tylenchina</taxon>
        <taxon>Tylenchomorpha</taxon>
        <taxon>Tylenchoidea</taxon>
        <taxon>Heteroderidae</taxon>
        <taxon>Heteroderinae</taxon>
        <taxon>Heterodera</taxon>
    </lineage>
</organism>
<keyword evidence="8" id="KW-0906">Nuclear pore complex</keyword>
<evidence type="ECO:0000256" key="7">
    <source>
        <dbReference type="ARBA" id="ARBA00023125"/>
    </source>
</evidence>
<dbReference type="FunFam" id="3.40.1170.10:FF:000002">
    <property type="entry name" value="DNA mismatch repair protein"/>
    <property type="match status" value="1"/>
</dbReference>
<evidence type="ECO:0000256" key="10">
    <source>
        <dbReference type="SAM" id="MobiDB-lite"/>
    </source>
</evidence>
<evidence type="ECO:0000256" key="2">
    <source>
        <dbReference type="ARBA" id="ARBA00006271"/>
    </source>
</evidence>
<dbReference type="Pfam" id="PF01624">
    <property type="entry name" value="MutS_I"/>
    <property type="match status" value="1"/>
</dbReference>
<feature type="region of interest" description="Disordered" evidence="10">
    <location>
        <begin position="819"/>
        <end position="901"/>
    </location>
</feature>
<comment type="similarity">
    <text evidence="2">Belongs to the DNA mismatch repair MutS family.</text>
</comment>
<keyword evidence="5" id="KW-0227">DNA damage</keyword>
<evidence type="ECO:0000259" key="11">
    <source>
        <dbReference type="Pfam" id="PF01624"/>
    </source>
</evidence>
<evidence type="ECO:0000256" key="3">
    <source>
        <dbReference type="ARBA" id="ARBA00010186"/>
    </source>
</evidence>
<evidence type="ECO:0000256" key="1">
    <source>
        <dbReference type="ARBA" id="ARBA00004567"/>
    </source>
</evidence>
<dbReference type="PANTHER" id="PTHR11225">
    <property type="entry name" value="NUCLEAR PORE COMPLEX PROTEIN NUP93 NUCLEOPORIN NUP93 DEAD EYE PROTEIN"/>
    <property type="match status" value="1"/>
</dbReference>
<sequence length="1247" mass="140833">MGSIFDEIVQRAEKLHSDVRLGGVTELRLPDSSVIPTDRGNGTSFSAALLDAGLDDVFRRSEEIWSRKQSLRPTTVGMGASLKTNQDLSQLSSTRLPLSKVAEKSPSADASARYEDINTDVLNERFTDAETNKFVQRTIERAQIEAERTFLNQQILERRFAPGESLFGPVNKRAMGSAQPDRTATGGIKHFINLPNAPLSHEQSIFAQKVNETLTSNASALILIAVKESLSKLKSKEADYIWSKAWAMFPSSIGENWHEKRSSHNWMGHIIDNSTKFLQNEFISHTEATIEANLEKARRGGIPGTLSRILAYLNVKMPSRDPFEDGLFERYPIWTLLFYCLRVGDMAEAGRIAKEAKELSNNPHCASLVGILKTLPKSDLLNDERRLKLRAEWNAQNCQDMHKKAIYGLFLGFDCPEVNGTIEDWLWAKLFHCKFAVDPARALRQLQTTLCTQHGERYFVGEGGSHLIYFSVLLLTGQIERAVHVLFRSEYIVHAVHLAILAHQLRLLMTVPKVSDELLTTDVHEPSVCRLNLARLLLLFVKDFELSNIEYAINYCFFARDFKLDTPSADNATIRQEGRSVFVAAVSRIVFMSGHREAILGRLDPQGNRVPGLIDKFKDAMDICELIASIAFDTHVQGHSLAACHLYALAKCHEKAIKLANCQLSMCVSNPMAKETCEMVECAKWLAQQFGQPNMNEENASFSTLILLLKLHNFFRLAAEERHGEAIELIKSEKMLPMEPDDVQPNVSQFHEVPIEVRPLLPDLCVQSMRSVVALHDTTPPASPTVHLLKQFAKALILYSAMIPRQSNLFAFFQKKPKDEPIEKEEKQQKSFENERENFHTPQRKRTEATRNSANKSQPMTPLNQQRNQSLMVEPRKDTTGNTTTNTTFIDSEEEGEDSSCGVGFMSCASLATPSSAECASAPKRRRVILSSDDEEEEEKVMGNGQRKDQKGDETENEPQRQATKRKRRDASKEAKEKTPPSAARVPEDDLQTTPSAKCAQSFINSFSIDSPNASSVQLPFSSLQIQPKNLKYRNKNNQIAESANDGDEEAERFPHLDFDFLRPDKIKDAKGRRPNHPEFDERTLFVPEHFLKSQTPGHRQWWKLKSEHFDTIIFFKVGKFYELYHMDAVVAVENLGLVYMRGKYAHCGFPEIGYGKFADQLVNRGFKVARVEQTETPQQLADRQNKVTASQEKEKVVRREICRVTTRGTKTYGVQDGTDSRELDGAADPNTNYLMALAEKVHLLRI</sequence>
<keyword evidence="7" id="KW-0238">DNA-binding</keyword>
<keyword evidence="8" id="KW-0509">mRNA transport</keyword>
<dbReference type="Gene3D" id="3.40.1170.10">
    <property type="entry name" value="DNA repair protein MutS, domain I"/>
    <property type="match status" value="1"/>
</dbReference>
<dbReference type="PANTHER" id="PTHR11225:SF4">
    <property type="entry name" value="NUCLEAR PORE COMPLEX PROTEIN NUP93"/>
    <property type="match status" value="1"/>
</dbReference>
<dbReference type="GO" id="GO:0005524">
    <property type="term" value="F:ATP binding"/>
    <property type="evidence" value="ECO:0007669"/>
    <property type="project" value="UniProtKB-KW"/>
</dbReference>
<keyword evidence="8" id="KW-0813">Transport</keyword>
<evidence type="ECO:0000256" key="5">
    <source>
        <dbReference type="ARBA" id="ARBA00022763"/>
    </source>
</evidence>
<feature type="compositionally biased region" description="Polar residues" evidence="10">
    <location>
        <begin position="850"/>
        <end position="871"/>
    </location>
</feature>
<dbReference type="Pfam" id="PF04097">
    <property type="entry name" value="Nic96"/>
    <property type="match status" value="1"/>
</dbReference>
<dbReference type="AlphaFoldDB" id="A0ABD2JS34"/>
<dbReference type="GO" id="GO:0006974">
    <property type="term" value="P:DNA damage response"/>
    <property type="evidence" value="ECO:0007669"/>
    <property type="project" value="UniProtKB-KW"/>
</dbReference>
<gene>
    <name evidence="12" type="ORF">niasHS_005902</name>
</gene>
<dbReference type="InterPro" id="IPR007695">
    <property type="entry name" value="DNA_mismatch_repair_MutS-lik_N"/>
</dbReference>
<accession>A0ABD2JS34</accession>
<evidence type="ECO:0000256" key="6">
    <source>
        <dbReference type="ARBA" id="ARBA00022840"/>
    </source>
</evidence>